<dbReference type="GO" id="GO:0005886">
    <property type="term" value="C:plasma membrane"/>
    <property type="evidence" value="ECO:0007669"/>
    <property type="project" value="TreeGrafter"/>
</dbReference>
<dbReference type="GO" id="GO:0090563">
    <property type="term" value="F:protein-phosphocysteine-sugar phosphotransferase activity"/>
    <property type="evidence" value="ECO:0007669"/>
    <property type="project" value="TreeGrafter"/>
</dbReference>
<dbReference type="PROSITE" id="PS51099">
    <property type="entry name" value="PTS_EIIB_TYPE_2"/>
    <property type="match status" value="1"/>
</dbReference>
<keyword evidence="9" id="KW-1185">Reference proteome</keyword>
<dbReference type="SUPFAM" id="SSF52794">
    <property type="entry name" value="PTS system IIB component-like"/>
    <property type="match status" value="1"/>
</dbReference>
<comment type="caution">
    <text evidence="8">The sequence shown here is derived from an EMBL/GenBank/DDBJ whole genome shotgun (WGS) entry which is preliminary data.</text>
</comment>
<keyword evidence="5" id="KW-0598">Phosphotransferase system</keyword>
<reference evidence="8" key="1">
    <citation type="journal article" date="2014" name="Int. J. Syst. Evol. Microbiol.">
        <title>Complete genome sequence of Corynebacterium casei LMG S-19264T (=DSM 44701T), isolated from a smear-ripened cheese.</title>
        <authorList>
            <consortium name="US DOE Joint Genome Institute (JGI-PGF)"/>
            <person name="Walter F."/>
            <person name="Albersmeier A."/>
            <person name="Kalinowski J."/>
            <person name="Ruckert C."/>
        </authorList>
    </citation>
    <scope>NUCLEOTIDE SEQUENCE</scope>
    <source>
        <strain evidence="8">JCM 17251</strain>
    </source>
</reference>
<name>A0A917Y034_9BACI</name>
<dbReference type="InterPro" id="IPR050864">
    <property type="entry name" value="Bacterial_PTS_Sugar_Transport"/>
</dbReference>
<dbReference type="RefSeq" id="WP_188857624.1">
    <property type="nucleotide sequence ID" value="NZ_BMOS01000015.1"/>
</dbReference>
<evidence type="ECO:0000313" key="9">
    <source>
        <dbReference type="Proteomes" id="UP000624041"/>
    </source>
</evidence>
<accession>A0A917Y034</accession>
<dbReference type="InterPro" id="IPR013011">
    <property type="entry name" value="PTS_EIIB_2"/>
</dbReference>
<dbReference type="EMBL" id="BMOS01000015">
    <property type="protein sequence ID" value="GGN59947.1"/>
    <property type="molecule type" value="Genomic_DNA"/>
</dbReference>
<organism evidence="8 9">
    <name type="scientific">Oceanobacillus indicireducens</name>
    <dbReference type="NCBI Taxonomy" id="1004261"/>
    <lineage>
        <taxon>Bacteria</taxon>
        <taxon>Bacillati</taxon>
        <taxon>Bacillota</taxon>
        <taxon>Bacilli</taxon>
        <taxon>Bacillales</taxon>
        <taxon>Bacillaceae</taxon>
        <taxon>Oceanobacillus</taxon>
    </lineage>
</organism>
<dbReference type="PANTHER" id="PTHR30505:SF0">
    <property type="entry name" value="FRUCTOSE-LIKE PTS SYSTEM EIIBC COMPONENT-RELATED"/>
    <property type="match status" value="1"/>
</dbReference>
<feature type="domain" description="PTS EIIB type-2" evidence="7">
    <location>
        <begin position="1"/>
        <end position="99"/>
    </location>
</feature>
<evidence type="ECO:0000259" key="7">
    <source>
        <dbReference type="PROSITE" id="PS51099"/>
    </source>
</evidence>
<sequence length="106" mass="11775">MKFVEVAAYTAGIAHTYLAKEKLVKAAQEAGYIVIIETQRKIGTEDELTTKEITDADVVIIATDISISGRERFKDKKVIWIPTHIAMKSPKALVKNIEMELNAATK</sequence>
<proteinExistence type="predicted"/>
<dbReference type="GO" id="GO:0022877">
    <property type="term" value="F:protein-N(PI)-phosphohistidine-fructose phosphotransferase system transporter activity"/>
    <property type="evidence" value="ECO:0007669"/>
    <property type="project" value="InterPro"/>
</dbReference>
<gene>
    <name evidence="8" type="ORF">GCM10007971_23560</name>
</gene>
<dbReference type="Proteomes" id="UP000624041">
    <property type="component" value="Unassembled WGS sequence"/>
</dbReference>
<dbReference type="GO" id="GO:0016301">
    <property type="term" value="F:kinase activity"/>
    <property type="evidence" value="ECO:0007669"/>
    <property type="project" value="UniProtKB-KW"/>
</dbReference>
<protein>
    <submittedName>
        <fullName evidence="8">PTS fructose transporter subunit IIB</fullName>
    </submittedName>
</protein>
<dbReference type="GO" id="GO:0009401">
    <property type="term" value="P:phosphoenolpyruvate-dependent sugar phosphotransferase system"/>
    <property type="evidence" value="ECO:0007669"/>
    <property type="project" value="UniProtKB-KW"/>
</dbReference>
<dbReference type="PANTHER" id="PTHR30505">
    <property type="entry name" value="FRUCTOSE-LIKE PERMEASE"/>
    <property type="match status" value="1"/>
</dbReference>
<evidence type="ECO:0000256" key="3">
    <source>
        <dbReference type="ARBA" id="ARBA00022597"/>
    </source>
</evidence>
<evidence type="ECO:0000313" key="8">
    <source>
        <dbReference type="EMBL" id="GGN59947.1"/>
    </source>
</evidence>
<evidence type="ECO:0000256" key="2">
    <source>
        <dbReference type="ARBA" id="ARBA00022553"/>
    </source>
</evidence>
<evidence type="ECO:0000256" key="4">
    <source>
        <dbReference type="ARBA" id="ARBA00022679"/>
    </source>
</evidence>
<evidence type="ECO:0000256" key="1">
    <source>
        <dbReference type="ARBA" id="ARBA00022448"/>
    </source>
</evidence>
<dbReference type="CDD" id="cd05569">
    <property type="entry name" value="PTS_IIB_fructose"/>
    <property type="match status" value="1"/>
</dbReference>
<dbReference type="InterPro" id="IPR003353">
    <property type="entry name" value="PTS_IIB_fruc"/>
</dbReference>
<reference evidence="8" key="2">
    <citation type="submission" date="2020-09" db="EMBL/GenBank/DDBJ databases">
        <authorList>
            <person name="Sun Q."/>
            <person name="Ohkuma M."/>
        </authorList>
    </citation>
    <scope>NUCLEOTIDE SEQUENCE</scope>
    <source>
        <strain evidence="8">JCM 17251</strain>
    </source>
</reference>
<dbReference type="AlphaFoldDB" id="A0A917Y034"/>
<evidence type="ECO:0000256" key="6">
    <source>
        <dbReference type="ARBA" id="ARBA00022777"/>
    </source>
</evidence>
<keyword evidence="1" id="KW-0813">Transport</keyword>
<dbReference type="Pfam" id="PF02302">
    <property type="entry name" value="PTS_IIB"/>
    <property type="match status" value="1"/>
</dbReference>
<keyword evidence="3" id="KW-0762">Sugar transport</keyword>
<dbReference type="InterPro" id="IPR003501">
    <property type="entry name" value="PTS_EIIB_2/3"/>
</dbReference>
<keyword evidence="4" id="KW-0808">Transferase</keyword>
<dbReference type="InterPro" id="IPR036095">
    <property type="entry name" value="PTS_EIIB-like_sf"/>
</dbReference>
<dbReference type="NCBIfam" id="TIGR00829">
    <property type="entry name" value="FRU"/>
    <property type="match status" value="1"/>
</dbReference>
<evidence type="ECO:0000256" key="5">
    <source>
        <dbReference type="ARBA" id="ARBA00022683"/>
    </source>
</evidence>
<keyword evidence="6" id="KW-0418">Kinase</keyword>
<dbReference type="Gene3D" id="3.40.50.2300">
    <property type="match status" value="1"/>
</dbReference>
<keyword evidence="2" id="KW-0597">Phosphoprotein</keyword>